<protein>
    <submittedName>
        <fullName evidence="2">Uncharacterized protein</fullName>
    </submittedName>
</protein>
<proteinExistence type="predicted"/>
<gene>
    <name evidence="2" type="ORF">E3P86_02138</name>
</gene>
<accession>A0A4T0J7W8</accession>
<dbReference type="Proteomes" id="UP000310689">
    <property type="component" value="Unassembled WGS sequence"/>
</dbReference>
<name>A0A4T0J7W8_WALIC</name>
<organism evidence="2 3">
    <name type="scientific">Wallemia ichthyophaga</name>
    <dbReference type="NCBI Taxonomy" id="245174"/>
    <lineage>
        <taxon>Eukaryota</taxon>
        <taxon>Fungi</taxon>
        <taxon>Dikarya</taxon>
        <taxon>Basidiomycota</taxon>
        <taxon>Wallemiomycotina</taxon>
        <taxon>Wallemiomycetes</taxon>
        <taxon>Wallemiales</taxon>
        <taxon>Wallemiaceae</taxon>
        <taxon>Wallemia</taxon>
    </lineage>
</organism>
<evidence type="ECO:0000256" key="1">
    <source>
        <dbReference type="SAM" id="MobiDB-lite"/>
    </source>
</evidence>
<comment type="caution">
    <text evidence="2">The sequence shown here is derived from an EMBL/GenBank/DDBJ whole genome shotgun (WGS) entry which is preliminary data.</text>
</comment>
<sequence length="646" mass="72389">MRPSLARHTQSTLESIEGILSKSPTHTNPSIQDLESLRPRQLPTQLQDKIILYDTVHKRLDNAFTKSQLRHLIKELEMQPGSNLNKRGLVDRLLSRWGVYSQQHLTKVSQQETLRRSEAKHTIALPSHALFLLLGQDGQQQHRLISSPFNVRVGVVRVPKLALSIVGSNEGVGRATEFLDRFVHNTQSASVHVPDAVKRLSKSALLGISRITHTYLDPASLGSDTVVMYAHHQRNLTLATRLLNSHLRRDRRGCEVVKTLLPALALNAHRSLTLLPFELRDERPWDLVGMAYQLGLQLDGSDNSMSHMQHDLNILTPDDLFNGCETLRHFNSDSDSALVNEENANKEVRVEIELGHYLYLDQHDTSGYTAKADVDVTSLPTPRFVPSVNPASLKIPLKGADYSPQLRLTYTAGGEGTREGTQRQFTTLLSTASDGQPSLHQSISAVSIEGLVLPGLPTDARVSRYTRSESSLLGLDVELRRWIEGVSMGESLGENGNGNEIEDASASLNASYGSNILPPLALTDEHGTQWYLDEHSLLNSNSSSKDNTIAPGVTLTRESVLDGETNETHECARISLSLEGIQGCTVDRECRTRMHSLLTQKWSFVYDHMRWSRPPREYQSEKENEQEKEQEKEHENEHTYKHNHDE</sequence>
<evidence type="ECO:0000313" key="3">
    <source>
        <dbReference type="Proteomes" id="UP000310689"/>
    </source>
</evidence>
<dbReference type="EMBL" id="SPOI01000097">
    <property type="protein sequence ID" value="TIB37602.1"/>
    <property type="molecule type" value="Genomic_DNA"/>
</dbReference>
<evidence type="ECO:0000313" key="2">
    <source>
        <dbReference type="EMBL" id="TIB37602.1"/>
    </source>
</evidence>
<dbReference type="AlphaFoldDB" id="A0A4T0J7W8"/>
<reference evidence="2 3" key="1">
    <citation type="submission" date="2019-03" db="EMBL/GenBank/DDBJ databases">
        <title>Sequencing 23 genomes of Wallemia ichthyophaga.</title>
        <authorList>
            <person name="Gostincar C."/>
        </authorList>
    </citation>
    <scope>NUCLEOTIDE SEQUENCE [LARGE SCALE GENOMIC DNA]</scope>
    <source>
        <strain evidence="2 3">EXF-6200</strain>
    </source>
</reference>
<feature type="region of interest" description="Disordered" evidence="1">
    <location>
        <begin position="613"/>
        <end position="646"/>
    </location>
</feature>